<proteinExistence type="predicted"/>
<dbReference type="AlphaFoldDB" id="A0A9W6HWD4"/>
<evidence type="ECO:0000313" key="3">
    <source>
        <dbReference type="Proteomes" id="UP001143474"/>
    </source>
</evidence>
<dbReference type="Proteomes" id="UP001143474">
    <property type="component" value="Unassembled WGS sequence"/>
</dbReference>
<comment type="caution">
    <text evidence="2">The sequence shown here is derived from an EMBL/GenBank/DDBJ whole genome shotgun (WGS) entry which is preliminary data.</text>
</comment>
<feature type="region of interest" description="Disordered" evidence="1">
    <location>
        <begin position="79"/>
        <end position="116"/>
    </location>
</feature>
<reference evidence="2" key="2">
    <citation type="submission" date="2023-01" db="EMBL/GenBank/DDBJ databases">
        <authorList>
            <person name="Sun Q."/>
            <person name="Evtushenko L."/>
        </authorList>
    </citation>
    <scope>NUCLEOTIDE SEQUENCE</scope>
    <source>
        <strain evidence="2">VKM Ac-2007</strain>
    </source>
</reference>
<name>A0A9W6HWD4_9ACTN</name>
<protein>
    <submittedName>
        <fullName evidence="2">Uncharacterized protein</fullName>
    </submittedName>
</protein>
<dbReference type="EMBL" id="BSEV01000001">
    <property type="protein sequence ID" value="GLK07263.1"/>
    <property type="molecule type" value="Genomic_DNA"/>
</dbReference>
<reference evidence="2" key="1">
    <citation type="journal article" date="2014" name="Int. J. Syst. Evol. Microbiol.">
        <title>Complete genome sequence of Corynebacterium casei LMG S-19264T (=DSM 44701T), isolated from a smear-ripened cheese.</title>
        <authorList>
            <consortium name="US DOE Joint Genome Institute (JGI-PGF)"/>
            <person name="Walter F."/>
            <person name="Albersmeier A."/>
            <person name="Kalinowski J."/>
            <person name="Ruckert C."/>
        </authorList>
    </citation>
    <scope>NUCLEOTIDE SEQUENCE</scope>
    <source>
        <strain evidence="2">VKM Ac-2007</strain>
    </source>
</reference>
<evidence type="ECO:0000313" key="2">
    <source>
        <dbReference type="EMBL" id="GLK07263.1"/>
    </source>
</evidence>
<keyword evidence="3" id="KW-1185">Reference proteome</keyword>
<sequence>MGLPLNVHLYTQLTPDQVRKTLSDDGWSSLDIGPLRVQIPRGDLTRIRAARILAEAIAAQADFWGKDLAELERELVSAEEAATAHVPETSGPIPAPPAEEPSAEEPVGGDDPALDARVTAFMKAPESHRRGRRGGQ</sequence>
<organism evidence="2 3">
    <name type="scientific">Streptosporangium carneum</name>
    <dbReference type="NCBI Taxonomy" id="47481"/>
    <lineage>
        <taxon>Bacteria</taxon>
        <taxon>Bacillati</taxon>
        <taxon>Actinomycetota</taxon>
        <taxon>Actinomycetes</taxon>
        <taxon>Streptosporangiales</taxon>
        <taxon>Streptosporangiaceae</taxon>
        <taxon>Streptosporangium</taxon>
    </lineage>
</organism>
<dbReference type="RefSeq" id="WP_271215816.1">
    <property type="nucleotide sequence ID" value="NZ_BAAAVD010000006.1"/>
</dbReference>
<evidence type="ECO:0000256" key="1">
    <source>
        <dbReference type="SAM" id="MobiDB-lite"/>
    </source>
</evidence>
<gene>
    <name evidence="2" type="ORF">GCM10017600_06680</name>
</gene>
<accession>A0A9W6HWD4</accession>